<protein>
    <submittedName>
        <fullName evidence="2">Uncharacterized protein</fullName>
    </submittedName>
</protein>
<comment type="caution">
    <text evidence="2">The sequence shown here is derived from an EMBL/GenBank/DDBJ whole genome shotgun (WGS) entry which is preliminary data.</text>
</comment>
<dbReference type="RefSeq" id="WP_116536752.1">
    <property type="nucleotide sequence ID" value="NZ_QDFT01000006.1"/>
</dbReference>
<keyword evidence="1" id="KW-0812">Transmembrane</keyword>
<dbReference type="AlphaFoldDB" id="A0A2T7WU99"/>
<keyword evidence="1" id="KW-1133">Transmembrane helix</keyword>
<proteinExistence type="predicted"/>
<sequence length="107" mass="11420">MTTWVWVMTVAVGTAMWLWSIRLTLRAYPDERIPWWRAPRKAPAAAVALRAIGIALGTIGVAQTSGLVATSPGGAAIVAAVLMSALFLAPLYVALIRHNARVDTHAT</sequence>
<feature type="transmembrane region" description="Helical" evidence="1">
    <location>
        <begin position="46"/>
        <end position="69"/>
    </location>
</feature>
<gene>
    <name evidence="2" type="ORF">DC432_03815</name>
</gene>
<evidence type="ECO:0000313" key="2">
    <source>
        <dbReference type="EMBL" id="PVE77835.1"/>
    </source>
</evidence>
<dbReference type="EMBL" id="QDFT01000006">
    <property type="protein sequence ID" value="PVE77835.1"/>
    <property type="molecule type" value="Genomic_DNA"/>
</dbReference>
<accession>A0A2T7WU99</accession>
<evidence type="ECO:0000256" key="1">
    <source>
        <dbReference type="SAM" id="Phobius"/>
    </source>
</evidence>
<name>A0A2T7WU99_MICTE</name>
<dbReference type="Proteomes" id="UP000244649">
    <property type="component" value="Unassembled WGS sequence"/>
</dbReference>
<reference evidence="2 3" key="1">
    <citation type="submission" date="2018-04" db="EMBL/GenBank/DDBJ databases">
        <authorList>
            <person name="Go L.Y."/>
            <person name="Mitchell J.A."/>
        </authorList>
    </citation>
    <scope>NUCLEOTIDE SEQUENCE [LARGE SCALE GENOMIC DNA]</scope>
    <source>
        <strain evidence="2 3">TPD7010</strain>
    </source>
</reference>
<organism evidence="2 3">
    <name type="scientific">Microbacterium testaceum</name>
    <name type="common">Aureobacterium testaceum</name>
    <name type="synonym">Brevibacterium testaceum</name>
    <dbReference type="NCBI Taxonomy" id="2033"/>
    <lineage>
        <taxon>Bacteria</taxon>
        <taxon>Bacillati</taxon>
        <taxon>Actinomycetota</taxon>
        <taxon>Actinomycetes</taxon>
        <taxon>Micrococcales</taxon>
        <taxon>Microbacteriaceae</taxon>
        <taxon>Microbacterium</taxon>
    </lineage>
</organism>
<feature type="transmembrane region" description="Helical" evidence="1">
    <location>
        <begin position="75"/>
        <end position="95"/>
    </location>
</feature>
<keyword evidence="1" id="KW-0472">Membrane</keyword>
<feature type="transmembrane region" description="Helical" evidence="1">
    <location>
        <begin position="6"/>
        <end position="25"/>
    </location>
</feature>
<evidence type="ECO:0000313" key="3">
    <source>
        <dbReference type="Proteomes" id="UP000244649"/>
    </source>
</evidence>